<evidence type="ECO:0000259" key="5">
    <source>
        <dbReference type="Pfam" id="PF22178"/>
    </source>
</evidence>
<proteinExistence type="inferred from homology"/>
<feature type="domain" description="Gp5/Type VI secretion system Vgr protein OB-fold" evidence="4">
    <location>
        <begin position="388"/>
        <end position="456"/>
    </location>
</feature>
<dbReference type="PANTHER" id="PTHR32305:SF15">
    <property type="entry name" value="PROTEIN RHSA-RELATED"/>
    <property type="match status" value="1"/>
</dbReference>
<dbReference type="GO" id="GO:0005576">
    <property type="term" value="C:extracellular region"/>
    <property type="evidence" value="ECO:0007669"/>
    <property type="project" value="UniProtKB-SubCell"/>
</dbReference>
<comment type="similarity">
    <text evidence="2">Belongs to the VgrG protein family.</text>
</comment>
<evidence type="ECO:0000256" key="2">
    <source>
        <dbReference type="ARBA" id="ARBA00005558"/>
    </source>
</evidence>
<evidence type="ECO:0000313" key="7">
    <source>
        <dbReference type="Proteomes" id="UP000319004"/>
    </source>
</evidence>
<dbReference type="RefSeq" id="WP_145389902.1">
    <property type="nucleotide sequence ID" value="NZ_CP037423.1"/>
</dbReference>
<dbReference type="Pfam" id="PF05954">
    <property type="entry name" value="Phage_GPD"/>
    <property type="match status" value="1"/>
</dbReference>
<dbReference type="InterPro" id="IPR006533">
    <property type="entry name" value="T6SS_Vgr_RhsGE"/>
</dbReference>
<dbReference type="SUPFAM" id="SSF69349">
    <property type="entry name" value="Phage fibre proteins"/>
    <property type="match status" value="1"/>
</dbReference>
<dbReference type="OrthoDB" id="9762420at2"/>
<sequence length="696" mass="77958">MALQQQNRLLNLTTVLGDDVLLLTSFTGNEELGRLFHYQLEMISDDPGIKPQDIVGTPVGWSIELGDNSRRHWHGFVKSLSRGDVDGQDRRNYRVEVVPWFWFLTQTSDCKIFQDTNVPDIIDEVLGEYGFADYNPDFQLDHKEWEYCVQYRETDFNFLSRLMEQEGIFYYFKHSEGAHQMVLTDHKDGYYTLPEANVDFPDDIGTRAIDDHLTSWERKYQFVPGKWAQRDYNFKTPTDTLGTDTGTVVDLPDVSNFEIYDYPGEYPDKGVGGGETRLRIEAEETRHDIVSATSLCKTFQAGGRFTVDQHRDSDEQGAEVVITAIQHAGSEPMGYETGGGSDGFLYRNSITCLPASRVFRTHRSTAKPIISGVQTAIVTGPAGEEIYPDEFGRVKCQFHWDRYGQNDDKSSCWIRVSQVHAGSGFGGIDIPRIDQEVVVSFLEGDPDRPLITGRVYHAQNMPPWDLPANKTQSGYLSRSSKGGGKDNANAIRFEDLKGEEQLWIHAEKNQDIEVENDETHWVGRDRKKTIDRDEDTEVKGNRTEVVRKNETITVHGSRTETVHAEEQLSVKGNRRETISKDHTLVIDGKRTETTAKNETLSVKGERSRSVSKDENISIDGNQTIGVGKSASLDAGKAILINAGDSITLKTGKASIEMKKDGTIKISGKDITITGSGKINAKASGKMTLKGSKIAEN</sequence>
<dbReference type="SUPFAM" id="SSF69255">
    <property type="entry name" value="gp5 N-terminal domain-like"/>
    <property type="match status" value="1"/>
</dbReference>
<dbReference type="Proteomes" id="UP000319004">
    <property type="component" value="Chromosome"/>
</dbReference>
<name>A0A518HXZ6_9BACT</name>
<dbReference type="PANTHER" id="PTHR32305">
    <property type="match status" value="1"/>
</dbReference>
<comment type="subcellular location">
    <subcellularLocation>
        <location evidence="1">Secreted</location>
    </subcellularLocation>
</comment>
<evidence type="ECO:0000256" key="1">
    <source>
        <dbReference type="ARBA" id="ARBA00004613"/>
    </source>
</evidence>
<dbReference type="Gene3D" id="3.55.50.10">
    <property type="entry name" value="Baseplate protein-like domains"/>
    <property type="match status" value="1"/>
</dbReference>
<dbReference type="KEGG" id="snep:Enr13x_55130"/>
<dbReference type="Pfam" id="PF04717">
    <property type="entry name" value="Phage_base_V"/>
    <property type="match status" value="1"/>
</dbReference>
<dbReference type="Pfam" id="PF22178">
    <property type="entry name" value="Gp5_trimer_C"/>
    <property type="match status" value="1"/>
</dbReference>
<dbReference type="Gene3D" id="4.10.220.110">
    <property type="match status" value="1"/>
</dbReference>
<dbReference type="EMBL" id="CP037423">
    <property type="protein sequence ID" value="QDV45634.1"/>
    <property type="molecule type" value="Genomic_DNA"/>
</dbReference>
<gene>
    <name evidence="6" type="ORF">Enr13x_55130</name>
</gene>
<keyword evidence="7" id="KW-1185">Reference proteome</keyword>
<reference evidence="6 7" key="1">
    <citation type="submission" date="2019-03" db="EMBL/GenBank/DDBJ databases">
        <title>Deep-cultivation of Planctomycetes and their phenomic and genomic characterization uncovers novel biology.</title>
        <authorList>
            <person name="Wiegand S."/>
            <person name="Jogler M."/>
            <person name="Boedeker C."/>
            <person name="Pinto D."/>
            <person name="Vollmers J."/>
            <person name="Rivas-Marin E."/>
            <person name="Kohn T."/>
            <person name="Peeters S.H."/>
            <person name="Heuer A."/>
            <person name="Rast P."/>
            <person name="Oberbeckmann S."/>
            <person name="Bunk B."/>
            <person name="Jeske O."/>
            <person name="Meyerdierks A."/>
            <person name="Storesund J.E."/>
            <person name="Kallscheuer N."/>
            <person name="Luecker S."/>
            <person name="Lage O.M."/>
            <person name="Pohl T."/>
            <person name="Merkel B.J."/>
            <person name="Hornburger P."/>
            <person name="Mueller R.-W."/>
            <person name="Bruemmer F."/>
            <person name="Labrenz M."/>
            <person name="Spormann A.M."/>
            <person name="Op den Camp H."/>
            <person name="Overmann J."/>
            <person name="Amann R."/>
            <person name="Jetten M.S.M."/>
            <person name="Mascher T."/>
            <person name="Medema M.H."/>
            <person name="Devos D.P."/>
            <person name="Kaster A.-K."/>
            <person name="Ovreas L."/>
            <person name="Rohde M."/>
            <person name="Galperin M.Y."/>
            <person name="Jogler C."/>
        </authorList>
    </citation>
    <scope>NUCLEOTIDE SEQUENCE [LARGE SCALE GENOMIC DNA]</scope>
    <source>
        <strain evidence="6 7">Enr13</strain>
    </source>
</reference>
<dbReference type="InterPro" id="IPR054030">
    <property type="entry name" value="Gp5_Vgr_C"/>
</dbReference>
<evidence type="ECO:0000256" key="3">
    <source>
        <dbReference type="ARBA" id="ARBA00022525"/>
    </source>
</evidence>
<protein>
    <submittedName>
        <fullName evidence="6">Phage-related baseplate assembly protein</fullName>
    </submittedName>
</protein>
<accession>A0A518HXZ6</accession>
<dbReference type="AlphaFoldDB" id="A0A518HXZ6"/>
<dbReference type="Gene3D" id="2.30.110.50">
    <property type="match status" value="1"/>
</dbReference>
<dbReference type="InterPro" id="IPR017847">
    <property type="entry name" value="T6SS_RhsGE_Vgr_subset"/>
</dbReference>
<feature type="domain" description="Gp5/Type VI secretion system Vgr C-terminal trimerisation" evidence="5">
    <location>
        <begin position="473"/>
        <end position="585"/>
    </location>
</feature>
<dbReference type="NCBIfam" id="TIGR01646">
    <property type="entry name" value="vgr_GE"/>
    <property type="match status" value="1"/>
</dbReference>
<evidence type="ECO:0000313" key="6">
    <source>
        <dbReference type="EMBL" id="QDV45634.1"/>
    </source>
</evidence>
<keyword evidence="3" id="KW-0964">Secreted</keyword>
<dbReference type="InterPro" id="IPR050708">
    <property type="entry name" value="T6SS_VgrG/RHS"/>
</dbReference>
<dbReference type="InterPro" id="IPR006531">
    <property type="entry name" value="Gp5/Vgr_OB"/>
</dbReference>
<dbReference type="Gene3D" id="2.40.50.230">
    <property type="entry name" value="Gp5 N-terminal domain"/>
    <property type="match status" value="1"/>
</dbReference>
<dbReference type="NCBIfam" id="TIGR03361">
    <property type="entry name" value="VI_Rhs_Vgr"/>
    <property type="match status" value="1"/>
</dbReference>
<dbReference type="SUPFAM" id="SSF69279">
    <property type="entry name" value="Phage tail proteins"/>
    <property type="match status" value="2"/>
</dbReference>
<organism evidence="6 7">
    <name type="scientific">Stieleria neptunia</name>
    <dbReference type="NCBI Taxonomy" id="2527979"/>
    <lineage>
        <taxon>Bacteria</taxon>
        <taxon>Pseudomonadati</taxon>
        <taxon>Planctomycetota</taxon>
        <taxon>Planctomycetia</taxon>
        <taxon>Pirellulales</taxon>
        <taxon>Pirellulaceae</taxon>
        <taxon>Stieleria</taxon>
    </lineage>
</organism>
<evidence type="ECO:0000259" key="4">
    <source>
        <dbReference type="Pfam" id="PF04717"/>
    </source>
</evidence>
<dbReference type="InterPro" id="IPR037026">
    <property type="entry name" value="Vgr_OB-fold_dom_sf"/>
</dbReference>